<feature type="transmembrane region" description="Helical" evidence="1">
    <location>
        <begin position="226"/>
        <end position="251"/>
    </location>
</feature>
<evidence type="ECO:0000313" key="2">
    <source>
        <dbReference type="EMBL" id="KAG5164185.1"/>
    </source>
</evidence>
<feature type="transmembrane region" description="Helical" evidence="1">
    <location>
        <begin position="27"/>
        <end position="49"/>
    </location>
</feature>
<organism evidence="2">
    <name type="scientific">Psilocybe cubensis</name>
    <name type="common">Psychedelic mushroom</name>
    <name type="synonym">Stropharia cubensis</name>
    <dbReference type="NCBI Taxonomy" id="181762"/>
    <lineage>
        <taxon>Eukaryota</taxon>
        <taxon>Fungi</taxon>
        <taxon>Dikarya</taxon>
        <taxon>Basidiomycota</taxon>
        <taxon>Agaricomycotina</taxon>
        <taxon>Agaricomycetes</taxon>
        <taxon>Agaricomycetidae</taxon>
        <taxon>Agaricales</taxon>
        <taxon>Agaricineae</taxon>
        <taxon>Strophariaceae</taxon>
        <taxon>Psilocybe</taxon>
    </lineage>
</organism>
<gene>
    <name evidence="2" type="ORF">JR316_010681</name>
</gene>
<keyword evidence="1" id="KW-0472">Membrane</keyword>
<accession>A0A8H7XMA2</accession>
<comment type="caution">
    <text evidence="2">The sequence shown here is derived from an EMBL/GenBank/DDBJ whole genome shotgun (WGS) entry which is preliminary data.</text>
</comment>
<feature type="transmembrane region" description="Helical" evidence="1">
    <location>
        <begin position="263"/>
        <end position="282"/>
    </location>
</feature>
<dbReference type="AlphaFoldDB" id="A0A8H7XMA2"/>
<dbReference type="EMBL" id="JAFIQS010000012">
    <property type="protein sequence ID" value="KAG5164185.1"/>
    <property type="molecule type" value="Genomic_DNA"/>
</dbReference>
<evidence type="ECO:0000256" key="1">
    <source>
        <dbReference type="SAM" id="Phobius"/>
    </source>
</evidence>
<protein>
    <submittedName>
        <fullName evidence="2">Uncharacterized protein</fullName>
    </submittedName>
</protein>
<sequence length="337" mass="36933">MASVGTDDQTDPVVATRFLQCWLVGNIMGALAYGVSLTLSWNCIILLSRPTSTTPVRMRRLLMALIVFMCMVSTAALILATGGVLRWSQNPSTESLLIELKGSRVWGQPYSLVELILIVLATWCSDGFMIWRCIMLYSGVSSKSRTAIISFAAFIITASFVAGICAMLTIFNVVIWQRYSILSLFALVSLVANGSIASLIVARIVYHQKFLRKIFGNDYGSEYTKIMSILVESASITLTLNFLHIILAAAYGRVTAVESPANMIIIKLIVQVNTISPILIIFRVAQGRTWQVDPTRSSPVINGVNLGHLSSLHFAARDTHSVHSLTTLDDSRHTVSA</sequence>
<proteinExistence type="predicted"/>
<keyword evidence="1" id="KW-1133">Transmembrane helix</keyword>
<feature type="transmembrane region" description="Helical" evidence="1">
    <location>
        <begin position="115"/>
        <end position="135"/>
    </location>
</feature>
<feature type="transmembrane region" description="Helical" evidence="1">
    <location>
        <begin position="61"/>
        <end position="85"/>
    </location>
</feature>
<feature type="transmembrane region" description="Helical" evidence="1">
    <location>
        <begin position="181"/>
        <end position="206"/>
    </location>
</feature>
<keyword evidence="1" id="KW-0812">Transmembrane</keyword>
<feature type="transmembrane region" description="Helical" evidence="1">
    <location>
        <begin position="147"/>
        <end position="175"/>
    </location>
</feature>
<reference evidence="2" key="1">
    <citation type="submission" date="2021-02" db="EMBL/GenBank/DDBJ databases">
        <title>Psilocybe cubensis genome.</title>
        <authorList>
            <person name="Mckernan K.J."/>
            <person name="Crawford S."/>
            <person name="Trippe A."/>
            <person name="Kane L.T."/>
            <person name="Mclaughlin S."/>
        </authorList>
    </citation>
    <scope>NUCLEOTIDE SEQUENCE [LARGE SCALE GENOMIC DNA]</scope>
    <source>
        <strain evidence="2">MGC-MH-2018</strain>
    </source>
</reference>
<name>A0A8H7XMA2_PSICU</name>